<dbReference type="GO" id="GO:0030003">
    <property type="term" value="P:intracellular monoatomic cation homeostasis"/>
    <property type="evidence" value="ECO:0007669"/>
    <property type="project" value="UniProtKB-ARBA"/>
</dbReference>
<dbReference type="InterPro" id="IPR027469">
    <property type="entry name" value="Cation_efflux_TMD_sf"/>
</dbReference>
<dbReference type="Pfam" id="PF01545">
    <property type="entry name" value="Cation_efflux"/>
    <property type="match status" value="1"/>
</dbReference>
<keyword evidence="2" id="KW-0812">Transmembrane</keyword>
<dbReference type="EMBL" id="ML145243">
    <property type="protein sequence ID" value="TBU52622.1"/>
    <property type="molecule type" value="Genomic_DNA"/>
</dbReference>
<dbReference type="Proteomes" id="UP000292082">
    <property type="component" value="Unassembled WGS sequence"/>
</dbReference>
<dbReference type="GO" id="GO:0016020">
    <property type="term" value="C:membrane"/>
    <property type="evidence" value="ECO:0007669"/>
    <property type="project" value="UniProtKB-SubCell"/>
</dbReference>
<dbReference type="STRING" id="114155.A0A4Q9PGX4"/>
<keyword evidence="3" id="KW-1133">Transmembrane helix</keyword>
<sequence>MPVCAEMHVQLSLFTTAMALTVQRHMTDSEAAKMNLVDLASNIALTGTEGPADWYMDSTALLADADHYRGTQGLIGDFITLFSWRLCSDPPSEKYPYGYGKSDIIGKAVPSIVGEHVHVHSHDREGRGDGLLDPNAAWLYRCAIRVADEERSPILLVNAVHESDVFGSAVALVAILGH</sequence>
<evidence type="ECO:0000256" key="4">
    <source>
        <dbReference type="ARBA" id="ARBA00023136"/>
    </source>
</evidence>
<dbReference type="GO" id="GO:0008324">
    <property type="term" value="F:monoatomic cation transmembrane transporter activity"/>
    <property type="evidence" value="ECO:0007669"/>
    <property type="project" value="InterPro"/>
</dbReference>
<protein>
    <recommendedName>
        <fullName evidence="5">Cation efflux protein transmembrane domain-containing protein</fullName>
    </recommendedName>
</protein>
<evidence type="ECO:0000313" key="7">
    <source>
        <dbReference type="Proteomes" id="UP000292082"/>
    </source>
</evidence>
<reference evidence="6 7" key="1">
    <citation type="submission" date="2019-01" db="EMBL/GenBank/DDBJ databases">
        <title>Draft genome sequences of three monokaryotic isolates of the white-rot basidiomycete fungus Dichomitus squalens.</title>
        <authorList>
            <consortium name="DOE Joint Genome Institute"/>
            <person name="Lopez S.C."/>
            <person name="Andreopoulos B."/>
            <person name="Pangilinan J."/>
            <person name="Lipzen A."/>
            <person name="Riley R."/>
            <person name="Ahrendt S."/>
            <person name="Ng V."/>
            <person name="Barry K."/>
            <person name="Daum C."/>
            <person name="Grigoriev I.V."/>
            <person name="Hilden K.S."/>
            <person name="Makela M.R."/>
            <person name="de Vries R.P."/>
        </authorList>
    </citation>
    <scope>NUCLEOTIDE SEQUENCE [LARGE SCALE GENOMIC DNA]</scope>
    <source>
        <strain evidence="6 7">CBS 464.89</strain>
    </source>
</reference>
<evidence type="ECO:0000256" key="3">
    <source>
        <dbReference type="ARBA" id="ARBA00022989"/>
    </source>
</evidence>
<evidence type="ECO:0000313" key="6">
    <source>
        <dbReference type="EMBL" id="TBU52622.1"/>
    </source>
</evidence>
<dbReference type="SUPFAM" id="SSF161111">
    <property type="entry name" value="Cation efflux protein transmembrane domain-like"/>
    <property type="match status" value="1"/>
</dbReference>
<evidence type="ECO:0000256" key="2">
    <source>
        <dbReference type="ARBA" id="ARBA00022692"/>
    </source>
</evidence>
<dbReference type="Gene3D" id="1.20.1510.10">
    <property type="entry name" value="Cation efflux protein transmembrane domain"/>
    <property type="match status" value="1"/>
</dbReference>
<dbReference type="AlphaFoldDB" id="A0A4Q9PGX4"/>
<dbReference type="InterPro" id="IPR058533">
    <property type="entry name" value="Cation_efflux_TM"/>
</dbReference>
<name>A0A4Q9PGX4_9APHY</name>
<keyword evidence="4" id="KW-0472">Membrane</keyword>
<evidence type="ECO:0000256" key="1">
    <source>
        <dbReference type="ARBA" id="ARBA00004141"/>
    </source>
</evidence>
<comment type="subcellular location">
    <subcellularLocation>
        <location evidence="1">Membrane</location>
        <topology evidence="1">Multi-pass membrane protein</topology>
    </subcellularLocation>
</comment>
<dbReference type="GO" id="GO:0098771">
    <property type="term" value="P:inorganic ion homeostasis"/>
    <property type="evidence" value="ECO:0007669"/>
    <property type="project" value="UniProtKB-ARBA"/>
</dbReference>
<gene>
    <name evidence="6" type="ORF">BD310DRAFT_889129</name>
</gene>
<proteinExistence type="predicted"/>
<organism evidence="6 7">
    <name type="scientific">Dichomitus squalens</name>
    <dbReference type="NCBI Taxonomy" id="114155"/>
    <lineage>
        <taxon>Eukaryota</taxon>
        <taxon>Fungi</taxon>
        <taxon>Dikarya</taxon>
        <taxon>Basidiomycota</taxon>
        <taxon>Agaricomycotina</taxon>
        <taxon>Agaricomycetes</taxon>
        <taxon>Polyporales</taxon>
        <taxon>Polyporaceae</taxon>
        <taxon>Dichomitus</taxon>
    </lineage>
</organism>
<keyword evidence="7" id="KW-1185">Reference proteome</keyword>
<accession>A0A4Q9PGX4</accession>
<feature type="domain" description="Cation efflux protein transmembrane" evidence="5">
    <location>
        <begin position="39"/>
        <end position="113"/>
    </location>
</feature>
<evidence type="ECO:0000259" key="5">
    <source>
        <dbReference type="Pfam" id="PF01545"/>
    </source>
</evidence>